<evidence type="ECO:0000313" key="1">
    <source>
        <dbReference type="EMBL" id="MED6181238.1"/>
    </source>
</evidence>
<proteinExistence type="predicted"/>
<protein>
    <submittedName>
        <fullName evidence="1">Uncharacterized protein</fullName>
    </submittedName>
</protein>
<evidence type="ECO:0000313" key="2">
    <source>
        <dbReference type="Proteomes" id="UP001341840"/>
    </source>
</evidence>
<gene>
    <name evidence="1" type="ORF">PIB30_017629</name>
</gene>
<name>A0ABU6WAR7_9FABA</name>
<dbReference type="EMBL" id="JASCZI010181294">
    <property type="protein sequence ID" value="MED6181238.1"/>
    <property type="molecule type" value="Genomic_DNA"/>
</dbReference>
<reference evidence="1 2" key="1">
    <citation type="journal article" date="2023" name="Plants (Basel)">
        <title>Bridging the Gap: Combining Genomics and Transcriptomics Approaches to Understand Stylosanthes scabra, an Orphan Legume from the Brazilian Caatinga.</title>
        <authorList>
            <person name="Ferreira-Neto J.R.C."/>
            <person name="da Silva M.D."/>
            <person name="Binneck E."/>
            <person name="de Melo N.F."/>
            <person name="da Silva R.H."/>
            <person name="de Melo A.L.T.M."/>
            <person name="Pandolfi V."/>
            <person name="Bustamante F.O."/>
            <person name="Brasileiro-Vidal A.C."/>
            <person name="Benko-Iseppon A.M."/>
        </authorList>
    </citation>
    <scope>NUCLEOTIDE SEQUENCE [LARGE SCALE GENOMIC DNA]</scope>
    <source>
        <tissue evidence="1">Leaves</tissue>
    </source>
</reference>
<organism evidence="1 2">
    <name type="scientific">Stylosanthes scabra</name>
    <dbReference type="NCBI Taxonomy" id="79078"/>
    <lineage>
        <taxon>Eukaryota</taxon>
        <taxon>Viridiplantae</taxon>
        <taxon>Streptophyta</taxon>
        <taxon>Embryophyta</taxon>
        <taxon>Tracheophyta</taxon>
        <taxon>Spermatophyta</taxon>
        <taxon>Magnoliopsida</taxon>
        <taxon>eudicotyledons</taxon>
        <taxon>Gunneridae</taxon>
        <taxon>Pentapetalae</taxon>
        <taxon>rosids</taxon>
        <taxon>fabids</taxon>
        <taxon>Fabales</taxon>
        <taxon>Fabaceae</taxon>
        <taxon>Papilionoideae</taxon>
        <taxon>50 kb inversion clade</taxon>
        <taxon>dalbergioids sensu lato</taxon>
        <taxon>Dalbergieae</taxon>
        <taxon>Pterocarpus clade</taxon>
        <taxon>Stylosanthes</taxon>
    </lineage>
</organism>
<sequence>MTRVVSPQRIRGEGTGKPIMLSVDTLASILAVPYSMWFTTVITGTSAWGPSDSRFDPMTAGRLWSCELTSKMQINNNQGSGCSLRSRSQSSWVRTPSRGRGGKVPQWCGCGLHPVLRWLGTELNPDRPFYGCPNYNLSRNYIFFSLFCVMIID</sequence>
<dbReference type="Proteomes" id="UP001341840">
    <property type="component" value="Unassembled WGS sequence"/>
</dbReference>
<accession>A0ABU6WAR7</accession>
<keyword evidence="2" id="KW-1185">Reference proteome</keyword>
<comment type="caution">
    <text evidence="1">The sequence shown here is derived from an EMBL/GenBank/DDBJ whole genome shotgun (WGS) entry which is preliminary data.</text>
</comment>